<dbReference type="Proteomes" id="UP000281406">
    <property type="component" value="Unassembled WGS sequence"/>
</dbReference>
<evidence type="ECO:0000256" key="1">
    <source>
        <dbReference type="SAM" id="MobiDB-lite"/>
    </source>
</evidence>
<comment type="caution">
    <text evidence="2">The sequence shown here is derived from an EMBL/GenBank/DDBJ whole genome shotgun (WGS) entry which is preliminary data.</text>
</comment>
<proteinExistence type="predicted"/>
<gene>
    <name evidence="2" type="ORF">DPX16_5866</name>
</gene>
<sequence>MVLEAKTEPQKRASKVCLRNEAGAGVTEDQGKAGGKEEPSGAEGVERWSAVDGSSRNPDDYIPNKAKDNFDECVRKYERTQMLCQTCP</sequence>
<protein>
    <submittedName>
        <fullName evidence="2">Uncharacterized protein</fullName>
    </submittedName>
</protein>
<keyword evidence="3" id="KW-1185">Reference proteome</keyword>
<accession>A0A3N0Y2V8</accession>
<reference evidence="2 3" key="1">
    <citation type="submission" date="2018-10" db="EMBL/GenBank/DDBJ databases">
        <title>Genome assembly for a Yunnan-Guizhou Plateau 3E fish, Anabarilius grahami (Regan), and its evolutionary and genetic applications.</title>
        <authorList>
            <person name="Jiang W."/>
        </authorList>
    </citation>
    <scope>NUCLEOTIDE SEQUENCE [LARGE SCALE GENOMIC DNA]</scope>
    <source>
        <strain evidence="2">AG-KIZ</strain>
        <tissue evidence="2">Muscle</tissue>
    </source>
</reference>
<dbReference type="EMBL" id="RJVU01053528">
    <property type="protein sequence ID" value="ROL32971.1"/>
    <property type="molecule type" value="Genomic_DNA"/>
</dbReference>
<dbReference type="AlphaFoldDB" id="A0A3N0Y2V8"/>
<name>A0A3N0Y2V8_ANAGA</name>
<feature type="region of interest" description="Disordered" evidence="1">
    <location>
        <begin position="1"/>
        <end position="63"/>
    </location>
</feature>
<evidence type="ECO:0000313" key="2">
    <source>
        <dbReference type="EMBL" id="ROL32971.1"/>
    </source>
</evidence>
<evidence type="ECO:0000313" key="3">
    <source>
        <dbReference type="Proteomes" id="UP000281406"/>
    </source>
</evidence>
<organism evidence="2 3">
    <name type="scientific">Anabarilius grahami</name>
    <name type="common">Kanglang fish</name>
    <name type="synonym">Barilius grahami</name>
    <dbReference type="NCBI Taxonomy" id="495550"/>
    <lineage>
        <taxon>Eukaryota</taxon>
        <taxon>Metazoa</taxon>
        <taxon>Chordata</taxon>
        <taxon>Craniata</taxon>
        <taxon>Vertebrata</taxon>
        <taxon>Euteleostomi</taxon>
        <taxon>Actinopterygii</taxon>
        <taxon>Neopterygii</taxon>
        <taxon>Teleostei</taxon>
        <taxon>Ostariophysi</taxon>
        <taxon>Cypriniformes</taxon>
        <taxon>Xenocyprididae</taxon>
        <taxon>Xenocypridinae</taxon>
        <taxon>Xenocypridinae incertae sedis</taxon>
        <taxon>Anabarilius</taxon>
    </lineage>
</organism>
<feature type="compositionally biased region" description="Basic and acidic residues" evidence="1">
    <location>
        <begin position="29"/>
        <end position="39"/>
    </location>
</feature>
<feature type="compositionally biased region" description="Basic and acidic residues" evidence="1">
    <location>
        <begin position="1"/>
        <end position="11"/>
    </location>
</feature>